<dbReference type="OrthoDB" id="288015at2"/>
<dbReference type="Proteomes" id="UP000318538">
    <property type="component" value="Chromosome"/>
</dbReference>
<proteinExistence type="predicted"/>
<dbReference type="InterPro" id="IPR010982">
    <property type="entry name" value="Lambda_DNA-bd_dom_sf"/>
</dbReference>
<dbReference type="AlphaFoldDB" id="A0A517NAR6"/>
<sequence>MSARKTNVVRPLALDSEAFGERVRQLRGLRSLTQTELAARMSVSVSYISKVENGKLHFGDYPSEKFIHTLAVELKADEDELLLLADKVPAAIRTRIRQRPELFRKLAKLDRQSLDAIEASLDAAN</sequence>
<dbReference type="KEGG" id="rlc:K227x_26170"/>
<protein>
    <submittedName>
        <fullName evidence="2">Anaerobic benzoate catabolism transcriptional regulator</fullName>
    </submittedName>
</protein>
<dbReference type="CDD" id="cd00093">
    <property type="entry name" value="HTH_XRE"/>
    <property type="match status" value="1"/>
</dbReference>
<dbReference type="Gene3D" id="1.10.260.40">
    <property type="entry name" value="lambda repressor-like DNA-binding domains"/>
    <property type="match status" value="1"/>
</dbReference>
<dbReference type="EMBL" id="CP036525">
    <property type="protein sequence ID" value="QDT04227.1"/>
    <property type="molecule type" value="Genomic_DNA"/>
</dbReference>
<gene>
    <name evidence="2" type="ORF">K227x_26170</name>
</gene>
<dbReference type="InterPro" id="IPR001387">
    <property type="entry name" value="Cro/C1-type_HTH"/>
</dbReference>
<dbReference type="SMART" id="SM00530">
    <property type="entry name" value="HTH_XRE"/>
    <property type="match status" value="1"/>
</dbReference>
<dbReference type="RefSeq" id="WP_145169757.1">
    <property type="nucleotide sequence ID" value="NZ_CP036525.1"/>
</dbReference>
<feature type="domain" description="HTH cro/C1-type" evidence="1">
    <location>
        <begin position="23"/>
        <end position="81"/>
    </location>
</feature>
<dbReference type="SUPFAM" id="SSF47413">
    <property type="entry name" value="lambda repressor-like DNA-binding domains"/>
    <property type="match status" value="1"/>
</dbReference>
<evidence type="ECO:0000313" key="2">
    <source>
        <dbReference type="EMBL" id="QDT04227.1"/>
    </source>
</evidence>
<dbReference type="GO" id="GO:0003677">
    <property type="term" value="F:DNA binding"/>
    <property type="evidence" value="ECO:0007669"/>
    <property type="project" value="InterPro"/>
</dbReference>
<evidence type="ECO:0000259" key="1">
    <source>
        <dbReference type="PROSITE" id="PS50943"/>
    </source>
</evidence>
<organism evidence="2 3">
    <name type="scientific">Rubripirellula lacrimiformis</name>
    <dbReference type="NCBI Taxonomy" id="1930273"/>
    <lineage>
        <taxon>Bacteria</taxon>
        <taxon>Pseudomonadati</taxon>
        <taxon>Planctomycetota</taxon>
        <taxon>Planctomycetia</taxon>
        <taxon>Pirellulales</taxon>
        <taxon>Pirellulaceae</taxon>
        <taxon>Rubripirellula</taxon>
    </lineage>
</organism>
<keyword evidence="3" id="KW-1185">Reference proteome</keyword>
<dbReference type="PROSITE" id="PS50943">
    <property type="entry name" value="HTH_CROC1"/>
    <property type="match status" value="1"/>
</dbReference>
<reference evidence="2 3" key="1">
    <citation type="submission" date="2019-02" db="EMBL/GenBank/DDBJ databases">
        <title>Deep-cultivation of Planctomycetes and their phenomic and genomic characterization uncovers novel biology.</title>
        <authorList>
            <person name="Wiegand S."/>
            <person name="Jogler M."/>
            <person name="Boedeker C."/>
            <person name="Pinto D."/>
            <person name="Vollmers J."/>
            <person name="Rivas-Marin E."/>
            <person name="Kohn T."/>
            <person name="Peeters S.H."/>
            <person name="Heuer A."/>
            <person name="Rast P."/>
            <person name="Oberbeckmann S."/>
            <person name="Bunk B."/>
            <person name="Jeske O."/>
            <person name="Meyerdierks A."/>
            <person name="Storesund J.E."/>
            <person name="Kallscheuer N."/>
            <person name="Luecker S."/>
            <person name="Lage O.M."/>
            <person name="Pohl T."/>
            <person name="Merkel B.J."/>
            <person name="Hornburger P."/>
            <person name="Mueller R.-W."/>
            <person name="Bruemmer F."/>
            <person name="Labrenz M."/>
            <person name="Spormann A.M."/>
            <person name="Op den Camp H."/>
            <person name="Overmann J."/>
            <person name="Amann R."/>
            <person name="Jetten M.S.M."/>
            <person name="Mascher T."/>
            <person name="Medema M.H."/>
            <person name="Devos D.P."/>
            <person name="Kaster A.-K."/>
            <person name="Ovreas L."/>
            <person name="Rohde M."/>
            <person name="Galperin M.Y."/>
            <person name="Jogler C."/>
        </authorList>
    </citation>
    <scope>NUCLEOTIDE SEQUENCE [LARGE SCALE GENOMIC DNA]</scope>
    <source>
        <strain evidence="2 3">K22_7</strain>
    </source>
</reference>
<evidence type="ECO:0000313" key="3">
    <source>
        <dbReference type="Proteomes" id="UP000318538"/>
    </source>
</evidence>
<accession>A0A517NAR6</accession>
<name>A0A517NAR6_9BACT</name>
<dbReference type="Pfam" id="PF13560">
    <property type="entry name" value="HTH_31"/>
    <property type="match status" value="1"/>
</dbReference>